<evidence type="ECO:0000259" key="6">
    <source>
        <dbReference type="Pfam" id="PF14833"/>
    </source>
</evidence>
<sequence length="299" mass="30308">MSGRPTVAWLGLGRMGTVMVERLLDAGFEVGVWNRTPERAEPLLAKGATRIATLADALDHDLLYSMVLDDGALGRLHDPDDGLFSGAGGRATTWIDGSTVSVAAAGRAARAAAAAGLGYVSAPVSGNPGVVAAGRAIFAVSGPEQDVARAAPVLDALGRATHVVGAGAEANVVKLATNGLLAVVMQSLAELVVLGEKAGVPRDRLLAFINDSAVGSPFSTYKTAALVGLDFTPTFTTEGQRKDVRLALDLAAGLETPMPVLSTTEVAFSRTIASGLGAGKDLAAVLLTAARDAGLALEA</sequence>
<dbReference type="PANTHER" id="PTHR43580:SF2">
    <property type="entry name" value="CYTOKINE-LIKE NUCLEAR FACTOR N-PAC"/>
    <property type="match status" value="1"/>
</dbReference>
<dbReference type="Pfam" id="PF03446">
    <property type="entry name" value="NAD_binding_2"/>
    <property type="match status" value="1"/>
</dbReference>
<accession>A0A4R7FJ48</accession>
<dbReference type="SUPFAM" id="SSF48179">
    <property type="entry name" value="6-phosphogluconate dehydrogenase C-terminal domain-like"/>
    <property type="match status" value="1"/>
</dbReference>
<dbReference type="Proteomes" id="UP000295344">
    <property type="component" value="Unassembled WGS sequence"/>
</dbReference>
<proteinExistence type="inferred from homology"/>
<dbReference type="Gene3D" id="1.10.1040.10">
    <property type="entry name" value="N-(1-d-carboxylethyl)-l-norvaline Dehydrogenase, domain 2"/>
    <property type="match status" value="1"/>
</dbReference>
<evidence type="ECO:0000256" key="2">
    <source>
        <dbReference type="ARBA" id="ARBA00023002"/>
    </source>
</evidence>
<comment type="caution">
    <text evidence="7">The sequence shown here is derived from an EMBL/GenBank/DDBJ whole genome shotgun (WGS) entry which is preliminary data.</text>
</comment>
<dbReference type="InterPro" id="IPR013328">
    <property type="entry name" value="6PGD_dom2"/>
</dbReference>
<dbReference type="InterPro" id="IPR029154">
    <property type="entry name" value="HIBADH-like_NADP-bd"/>
</dbReference>
<dbReference type="InterPro" id="IPR015815">
    <property type="entry name" value="HIBADH-related"/>
</dbReference>
<evidence type="ECO:0000256" key="4">
    <source>
        <dbReference type="PIRSR" id="PIRSR000103-1"/>
    </source>
</evidence>
<evidence type="ECO:0000259" key="5">
    <source>
        <dbReference type="Pfam" id="PF03446"/>
    </source>
</evidence>
<feature type="domain" description="3-hydroxyisobutyrate dehydrogenase-like NAD-binding" evidence="6">
    <location>
        <begin position="170"/>
        <end position="286"/>
    </location>
</feature>
<dbReference type="InterPro" id="IPR006115">
    <property type="entry name" value="6PGDH_NADP-bd"/>
</dbReference>
<name>A0A4R7FJ48_9MICO</name>
<dbReference type="SUPFAM" id="SSF51735">
    <property type="entry name" value="NAD(P)-binding Rossmann-fold domains"/>
    <property type="match status" value="1"/>
</dbReference>
<evidence type="ECO:0000313" key="7">
    <source>
        <dbReference type="EMBL" id="TDS75636.1"/>
    </source>
</evidence>
<protein>
    <submittedName>
        <fullName evidence="7">3-hydroxyisobutyrate dehydrogenase-like beta-hydroxyacid dehydrogenase</fullName>
    </submittedName>
</protein>
<organism evidence="7 8">
    <name type="scientific">Amnibacterium kyonggiense</name>
    <dbReference type="NCBI Taxonomy" id="595671"/>
    <lineage>
        <taxon>Bacteria</taxon>
        <taxon>Bacillati</taxon>
        <taxon>Actinomycetota</taxon>
        <taxon>Actinomycetes</taxon>
        <taxon>Micrococcales</taxon>
        <taxon>Microbacteriaceae</taxon>
        <taxon>Amnibacterium</taxon>
    </lineage>
</organism>
<keyword evidence="8" id="KW-1185">Reference proteome</keyword>
<dbReference type="OrthoDB" id="3185659at2"/>
<dbReference type="EMBL" id="SOAM01000003">
    <property type="protein sequence ID" value="TDS75636.1"/>
    <property type="molecule type" value="Genomic_DNA"/>
</dbReference>
<keyword evidence="3" id="KW-0520">NAD</keyword>
<dbReference type="Gene3D" id="3.40.50.720">
    <property type="entry name" value="NAD(P)-binding Rossmann-like Domain"/>
    <property type="match status" value="1"/>
</dbReference>
<dbReference type="PIRSF" id="PIRSF000103">
    <property type="entry name" value="HIBADH"/>
    <property type="match status" value="1"/>
</dbReference>
<dbReference type="RefSeq" id="WP_133766909.1">
    <property type="nucleotide sequence ID" value="NZ_BAAARP010000005.1"/>
</dbReference>
<dbReference type="GO" id="GO:0016491">
    <property type="term" value="F:oxidoreductase activity"/>
    <property type="evidence" value="ECO:0007669"/>
    <property type="project" value="UniProtKB-KW"/>
</dbReference>
<comment type="similarity">
    <text evidence="1">Belongs to the HIBADH-related family.</text>
</comment>
<dbReference type="InterPro" id="IPR036291">
    <property type="entry name" value="NAD(P)-bd_dom_sf"/>
</dbReference>
<evidence type="ECO:0000313" key="8">
    <source>
        <dbReference type="Proteomes" id="UP000295344"/>
    </source>
</evidence>
<dbReference type="GO" id="GO:0050661">
    <property type="term" value="F:NADP binding"/>
    <property type="evidence" value="ECO:0007669"/>
    <property type="project" value="InterPro"/>
</dbReference>
<dbReference type="PANTHER" id="PTHR43580">
    <property type="entry name" value="OXIDOREDUCTASE GLYR1-RELATED"/>
    <property type="match status" value="1"/>
</dbReference>
<feature type="active site" evidence="4">
    <location>
        <position position="174"/>
    </location>
</feature>
<keyword evidence="2" id="KW-0560">Oxidoreductase</keyword>
<feature type="domain" description="6-phosphogluconate dehydrogenase NADP-binding" evidence="5">
    <location>
        <begin position="6"/>
        <end position="165"/>
    </location>
</feature>
<dbReference type="GO" id="GO:0051287">
    <property type="term" value="F:NAD binding"/>
    <property type="evidence" value="ECO:0007669"/>
    <property type="project" value="InterPro"/>
</dbReference>
<evidence type="ECO:0000256" key="1">
    <source>
        <dbReference type="ARBA" id="ARBA00009080"/>
    </source>
</evidence>
<dbReference type="AlphaFoldDB" id="A0A4R7FJ48"/>
<dbReference type="InterPro" id="IPR051265">
    <property type="entry name" value="HIBADH-related_NP60_sf"/>
</dbReference>
<dbReference type="InterPro" id="IPR008927">
    <property type="entry name" value="6-PGluconate_DH-like_C_sf"/>
</dbReference>
<reference evidence="7 8" key="1">
    <citation type="submission" date="2019-03" db="EMBL/GenBank/DDBJ databases">
        <title>Genomic Encyclopedia of Archaeal and Bacterial Type Strains, Phase II (KMG-II): from individual species to whole genera.</title>
        <authorList>
            <person name="Goeker M."/>
        </authorList>
    </citation>
    <scope>NUCLEOTIDE SEQUENCE [LARGE SCALE GENOMIC DNA]</scope>
    <source>
        <strain evidence="7 8">DSM 24782</strain>
    </source>
</reference>
<dbReference type="Pfam" id="PF14833">
    <property type="entry name" value="NAD_binding_11"/>
    <property type="match status" value="1"/>
</dbReference>
<gene>
    <name evidence="7" type="ORF">CLV52_2743</name>
</gene>
<evidence type="ECO:0000256" key="3">
    <source>
        <dbReference type="ARBA" id="ARBA00023027"/>
    </source>
</evidence>